<dbReference type="AlphaFoldDB" id="A0A1W6SLU0"/>
<dbReference type="KEGG" id="nlc:EBAPG3_002660"/>
<dbReference type="EMBL" id="CP021106">
    <property type="protein sequence ID" value="ARO86760.1"/>
    <property type="molecule type" value="Genomic_DNA"/>
</dbReference>
<accession>A0A1W6SLU0</accession>
<sequence length="68" mass="8017">MEEFLHPDIFIWASYFIYAQFSDFWRRYNNFSIAAALNKIENYTILEQVGLHLVRSISSEDVADLPLS</sequence>
<name>A0A1W6SLU0_9PROT</name>
<evidence type="ECO:0000313" key="1">
    <source>
        <dbReference type="EMBL" id="ARO86760.1"/>
    </source>
</evidence>
<keyword evidence="2" id="KW-1185">Reference proteome</keyword>
<protein>
    <submittedName>
        <fullName evidence="1">Uncharacterized protein</fullName>
    </submittedName>
</protein>
<dbReference type="Proteomes" id="UP000012179">
    <property type="component" value="Chromosome"/>
</dbReference>
<gene>
    <name evidence="1" type="ORF">EBAPG3_002660</name>
</gene>
<reference evidence="1 2" key="1">
    <citation type="journal article" date="2015" name="Int. J. Syst. Evol. Microbiol.">
        <title>Nitrosospira lacus sp. nov., a psychrotolerant, ammonia-oxidizing bacterium from sandy lake sediment.</title>
        <authorList>
            <person name="Urakawa H."/>
            <person name="Garcia J.C."/>
            <person name="Nielsen J.L."/>
            <person name="Le V.Q."/>
            <person name="Kozlowski J.A."/>
            <person name="Stein L.Y."/>
            <person name="Lim C.K."/>
            <person name="Pommerening-Roser A."/>
            <person name="Martens-Habbena W."/>
            <person name="Stahl D.A."/>
            <person name="Klotz M.G."/>
        </authorList>
    </citation>
    <scope>NUCLEOTIDE SEQUENCE [LARGE SCALE GENOMIC DNA]</scope>
    <source>
        <strain evidence="1 2">APG3</strain>
    </source>
</reference>
<proteinExistence type="predicted"/>
<organism evidence="1 2">
    <name type="scientific">Nitrosospira lacus</name>
    <dbReference type="NCBI Taxonomy" id="1288494"/>
    <lineage>
        <taxon>Bacteria</taxon>
        <taxon>Pseudomonadati</taxon>
        <taxon>Pseudomonadota</taxon>
        <taxon>Betaproteobacteria</taxon>
        <taxon>Nitrosomonadales</taxon>
        <taxon>Nitrosomonadaceae</taxon>
        <taxon>Nitrosospira</taxon>
    </lineage>
</organism>
<evidence type="ECO:0000313" key="2">
    <source>
        <dbReference type="Proteomes" id="UP000012179"/>
    </source>
</evidence>